<dbReference type="PRINTS" id="PR00081">
    <property type="entry name" value="GDHRDH"/>
</dbReference>
<dbReference type="InterPro" id="IPR002347">
    <property type="entry name" value="SDR_fam"/>
</dbReference>
<dbReference type="InterPro" id="IPR036291">
    <property type="entry name" value="NAD(P)-bd_dom_sf"/>
</dbReference>
<evidence type="ECO:0000256" key="2">
    <source>
        <dbReference type="ARBA" id="ARBA00023002"/>
    </source>
</evidence>
<dbReference type="PANTHER" id="PTHR24320:SF148">
    <property type="entry name" value="NAD(P)-BINDING ROSSMANN-FOLD SUPERFAMILY PROTEIN"/>
    <property type="match status" value="1"/>
</dbReference>
<comment type="similarity">
    <text evidence="1">Belongs to the short-chain dehydrogenases/reductases (SDR) family.</text>
</comment>
<evidence type="ECO:0000313" key="3">
    <source>
        <dbReference type="EMBL" id="MCZ8516739.1"/>
    </source>
</evidence>
<evidence type="ECO:0000313" key="4">
    <source>
        <dbReference type="Proteomes" id="UP001527882"/>
    </source>
</evidence>
<accession>A0ABT4QIN3</accession>
<organism evidence="3 4">
    <name type="scientific">Paenibacillus gyeongsangnamensis</name>
    <dbReference type="NCBI Taxonomy" id="3388067"/>
    <lineage>
        <taxon>Bacteria</taxon>
        <taxon>Bacillati</taxon>
        <taxon>Bacillota</taxon>
        <taxon>Bacilli</taxon>
        <taxon>Bacillales</taxon>
        <taxon>Paenibacillaceae</taxon>
        <taxon>Paenibacillus</taxon>
    </lineage>
</organism>
<dbReference type="SUPFAM" id="SSF51735">
    <property type="entry name" value="NAD(P)-binding Rossmann-fold domains"/>
    <property type="match status" value="1"/>
</dbReference>
<dbReference type="EMBL" id="JAQAGZ010000026">
    <property type="protein sequence ID" value="MCZ8516739.1"/>
    <property type="molecule type" value="Genomic_DNA"/>
</dbReference>
<comment type="caution">
    <text evidence="3">The sequence shown here is derived from an EMBL/GenBank/DDBJ whole genome shotgun (WGS) entry which is preliminary data.</text>
</comment>
<protein>
    <submittedName>
        <fullName evidence="3">SDR family NAD(P)-dependent oxidoreductase</fullName>
    </submittedName>
</protein>
<evidence type="ECO:0000256" key="1">
    <source>
        <dbReference type="ARBA" id="ARBA00006484"/>
    </source>
</evidence>
<dbReference type="Gene3D" id="3.40.50.720">
    <property type="entry name" value="NAD(P)-binding Rossmann-like Domain"/>
    <property type="match status" value="1"/>
</dbReference>
<sequence length="160" mass="17449">MGLAGATVIVPVRTPDKARASLAGIPRVELEELDLMDPASIDAFAQRFLDSERPLDILVNNASIMAAPLMRDTRGYESQFATNHLGHFQLTARLWPALKQTGNARVVSVSSTGIRFGGVDFNDPNFERRGTTSGKLTAHGVRAFSVHPGRILTDLAFYVR</sequence>
<dbReference type="Pfam" id="PF00106">
    <property type="entry name" value="adh_short"/>
    <property type="match status" value="1"/>
</dbReference>
<dbReference type="RefSeq" id="WP_269885270.1">
    <property type="nucleotide sequence ID" value="NZ_JAQAGZ010000026.1"/>
</dbReference>
<dbReference type="Proteomes" id="UP001527882">
    <property type="component" value="Unassembled WGS sequence"/>
</dbReference>
<gene>
    <name evidence="3" type="ORF">O9H85_31120</name>
</gene>
<reference evidence="3 4" key="1">
    <citation type="submission" date="2022-12" db="EMBL/GenBank/DDBJ databases">
        <title>Draft genome sequence of Paenibacillus sp. dW9.</title>
        <authorList>
            <person name="Choi E.-W."/>
            <person name="Kim D.-U."/>
        </authorList>
    </citation>
    <scope>NUCLEOTIDE SEQUENCE [LARGE SCALE GENOMIC DNA]</scope>
    <source>
        <strain evidence="4">dW9</strain>
    </source>
</reference>
<name>A0ABT4QIN3_9BACL</name>
<proteinExistence type="inferred from homology"/>
<dbReference type="PANTHER" id="PTHR24320">
    <property type="entry name" value="RETINOL DEHYDROGENASE"/>
    <property type="match status" value="1"/>
</dbReference>
<keyword evidence="4" id="KW-1185">Reference proteome</keyword>
<keyword evidence="2" id="KW-0560">Oxidoreductase</keyword>